<evidence type="ECO:0000256" key="1">
    <source>
        <dbReference type="SAM" id="Phobius"/>
    </source>
</evidence>
<keyword evidence="1" id="KW-1133">Transmembrane helix</keyword>
<dbReference type="RefSeq" id="WP_119931458.1">
    <property type="nucleotide sequence ID" value="NZ_QZEY01000026.1"/>
</dbReference>
<comment type="caution">
    <text evidence="2">The sequence shown here is derived from an EMBL/GenBank/DDBJ whole genome shotgun (WGS) entry which is preliminary data.</text>
</comment>
<feature type="transmembrane region" description="Helical" evidence="1">
    <location>
        <begin position="32"/>
        <end position="51"/>
    </location>
</feature>
<keyword evidence="1" id="KW-0472">Membrane</keyword>
<evidence type="ECO:0000313" key="3">
    <source>
        <dbReference type="Proteomes" id="UP000265768"/>
    </source>
</evidence>
<reference evidence="2 3" key="1">
    <citation type="submission" date="2018-09" db="EMBL/GenBank/DDBJ databases">
        <title>YIM 75507 draft genome.</title>
        <authorList>
            <person name="Tang S."/>
            <person name="Feng Y."/>
        </authorList>
    </citation>
    <scope>NUCLEOTIDE SEQUENCE [LARGE SCALE GENOMIC DNA]</scope>
    <source>
        <strain evidence="2 3">YIM 75507</strain>
    </source>
</reference>
<name>A0A3A4A1X7_9ACTN</name>
<feature type="transmembrane region" description="Helical" evidence="1">
    <location>
        <begin position="7"/>
        <end position="26"/>
    </location>
</feature>
<sequence>MSDRDAARVLSAFTAAALLITGFLVYVFDDEVWETALLAAVVLSGLSLHRHRKIYQAAEPQQFESGLFIAALGIAVGGAMVGDVTFSVIGVICPIAAAAVLLRRQYRSRGVVRDLLVVPASVAVLAMWGRRNLTALVRRCKDEYAKTLEGANVKISK</sequence>
<accession>A0A3A4A1X7</accession>
<dbReference type="AlphaFoldDB" id="A0A3A4A1X7"/>
<keyword evidence="3" id="KW-1185">Reference proteome</keyword>
<gene>
    <name evidence="2" type="ORF">D5H75_37920</name>
</gene>
<feature type="transmembrane region" description="Helical" evidence="1">
    <location>
        <begin position="63"/>
        <end position="80"/>
    </location>
</feature>
<keyword evidence="1" id="KW-0812">Transmembrane</keyword>
<dbReference type="Proteomes" id="UP000265768">
    <property type="component" value="Unassembled WGS sequence"/>
</dbReference>
<proteinExistence type="predicted"/>
<organism evidence="2 3">
    <name type="scientific">Bailinhaonella thermotolerans</name>
    <dbReference type="NCBI Taxonomy" id="1070861"/>
    <lineage>
        <taxon>Bacteria</taxon>
        <taxon>Bacillati</taxon>
        <taxon>Actinomycetota</taxon>
        <taxon>Actinomycetes</taxon>
        <taxon>Streptosporangiales</taxon>
        <taxon>Streptosporangiaceae</taxon>
        <taxon>Bailinhaonella</taxon>
    </lineage>
</organism>
<feature type="transmembrane region" description="Helical" evidence="1">
    <location>
        <begin position="86"/>
        <end position="102"/>
    </location>
</feature>
<protein>
    <submittedName>
        <fullName evidence="2">Uncharacterized protein</fullName>
    </submittedName>
</protein>
<evidence type="ECO:0000313" key="2">
    <source>
        <dbReference type="EMBL" id="RJL21248.1"/>
    </source>
</evidence>
<dbReference type="EMBL" id="QZEY01000026">
    <property type="protein sequence ID" value="RJL21248.1"/>
    <property type="molecule type" value="Genomic_DNA"/>
</dbReference>